<dbReference type="EMBL" id="UGRY01000005">
    <property type="protein sequence ID" value="SUD48701.1"/>
    <property type="molecule type" value="Genomic_DNA"/>
</dbReference>
<dbReference type="PANTHER" id="PTHR12149">
    <property type="entry name" value="FRUCTOSAMINE 3 KINASE-RELATED PROTEIN"/>
    <property type="match status" value="1"/>
</dbReference>
<dbReference type="GO" id="GO:0016301">
    <property type="term" value="F:kinase activity"/>
    <property type="evidence" value="ECO:0007669"/>
    <property type="project" value="UniProtKB-KW"/>
</dbReference>
<dbReference type="Pfam" id="PF03881">
    <property type="entry name" value="Fructosamin_kin"/>
    <property type="match status" value="1"/>
</dbReference>
<organism evidence="2 3">
    <name type="scientific">Nocardia otitidiscaviarum</name>
    <dbReference type="NCBI Taxonomy" id="1823"/>
    <lineage>
        <taxon>Bacteria</taxon>
        <taxon>Bacillati</taxon>
        <taxon>Actinomycetota</taxon>
        <taxon>Actinomycetes</taxon>
        <taxon>Mycobacteriales</taxon>
        <taxon>Nocardiaceae</taxon>
        <taxon>Nocardia</taxon>
    </lineage>
</organism>
<dbReference type="Gene3D" id="1.20.1270.240">
    <property type="match status" value="1"/>
</dbReference>
<dbReference type="AlphaFoldDB" id="A0A379JKA4"/>
<feature type="region of interest" description="Disordered" evidence="1">
    <location>
        <begin position="49"/>
        <end position="115"/>
    </location>
</feature>
<dbReference type="Gene3D" id="3.30.200.20">
    <property type="entry name" value="Phosphorylase Kinase, domain 1"/>
    <property type="match status" value="2"/>
</dbReference>
<dbReference type="SUPFAM" id="SSF56112">
    <property type="entry name" value="Protein kinase-like (PK-like)"/>
    <property type="match status" value="1"/>
</dbReference>
<gene>
    <name evidence="2" type="ORF">NCTC1934_06038</name>
</gene>
<reference evidence="2 3" key="1">
    <citation type="submission" date="2018-06" db="EMBL/GenBank/DDBJ databases">
        <authorList>
            <consortium name="Pathogen Informatics"/>
            <person name="Doyle S."/>
        </authorList>
    </citation>
    <scope>NUCLEOTIDE SEQUENCE [LARGE SCALE GENOMIC DNA]</scope>
    <source>
        <strain evidence="2 3">NCTC1934</strain>
    </source>
</reference>
<dbReference type="Gene3D" id="1.10.510.10">
    <property type="entry name" value="Transferase(Phosphotransferase) domain 1"/>
    <property type="match status" value="1"/>
</dbReference>
<keyword evidence="2" id="KW-0808">Transferase</keyword>
<evidence type="ECO:0000313" key="3">
    <source>
        <dbReference type="Proteomes" id="UP000255467"/>
    </source>
</evidence>
<dbReference type="STRING" id="1406858.GCA_000710895_04712"/>
<dbReference type="InterPro" id="IPR016477">
    <property type="entry name" value="Fructo-/Ketosamine-3-kinase"/>
</dbReference>
<dbReference type="Proteomes" id="UP000255467">
    <property type="component" value="Unassembled WGS sequence"/>
</dbReference>
<accession>A0A379JKA4</accession>
<evidence type="ECO:0000313" key="2">
    <source>
        <dbReference type="EMBL" id="SUD48701.1"/>
    </source>
</evidence>
<protein>
    <submittedName>
        <fullName evidence="2">Fructosamine-3-kinase</fullName>
    </submittedName>
</protein>
<keyword evidence="3" id="KW-1185">Reference proteome</keyword>
<dbReference type="InterPro" id="IPR011009">
    <property type="entry name" value="Kinase-like_dom_sf"/>
</dbReference>
<keyword evidence="2" id="KW-0418">Kinase</keyword>
<evidence type="ECO:0000256" key="1">
    <source>
        <dbReference type="SAM" id="MobiDB-lite"/>
    </source>
</evidence>
<name>A0A379JKA4_9NOCA</name>
<sequence>MDVTAHVADLLRASVALRRIGHSHAWSLYRGETADGRAVFVKALDDDAPDDIPDVDAQDHRIPGGNAPDDGETGEVPGGNALDDGETGGVSGGSALDDGSTGIIPGHNAPDGGAIGPGVGEGSGVFGAEAAGLRWLAAADPGGLVPAVLAVDARVLVLPWLPSESASQDAAERFGRDLAALHAATPDHFGAPWPGRIATLPLDNTPTAGEWGPWYAERRLAPYLPAAAPHLGRDGVRLIETVIDRIGTLAGPAELPSRIHGDLWSGNVHWTDGHAMLIDPAAHGGHRETDLAMLALFGAPHLDRIRAAYDEYAPLGEGWRQRIPLHQLHPLLIHVVLFGGAYSAMTADAAVAALAA</sequence>
<dbReference type="PANTHER" id="PTHR12149:SF8">
    <property type="entry name" value="PROTEIN-RIBULOSAMINE 3-KINASE"/>
    <property type="match status" value="1"/>
</dbReference>
<proteinExistence type="predicted"/>